<evidence type="ECO:0000256" key="1">
    <source>
        <dbReference type="ARBA" id="ARBA00001974"/>
    </source>
</evidence>
<keyword evidence="12 14" id="KW-0472">Membrane</keyword>
<evidence type="ECO:0000256" key="4">
    <source>
        <dbReference type="ARBA" id="ARBA00009347"/>
    </source>
</evidence>
<dbReference type="InterPro" id="IPR009100">
    <property type="entry name" value="AcylCoA_DH/oxidase_NM_dom_sf"/>
</dbReference>
<evidence type="ECO:0000313" key="17">
    <source>
        <dbReference type="Proteomes" id="UP001050691"/>
    </source>
</evidence>
<feature type="transmembrane region" description="Helical" evidence="14">
    <location>
        <begin position="1206"/>
        <end position="1234"/>
    </location>
</feature>
<dbReference type="SUPFAM" id="SSF47203">
    <property type="entry name" value="Acyl-CoA dehydrogenase C-terminal domain-like"/>
    <property type="match status" value="1"/>
</dbReference>
<dbReference type="FunFam" id="1.10.540.10:FF:000003">
    <property type="entry name" value="glutaryl-CoA dehydrogenase, mitochondrial"/>
    <property type="match status" value="1"/>
</dbReference>
<evidence type="ECO:0000256" key="9">
    <source>
        <dbReference type="ARBA" id="ARBA00022989"/>
    </source>
</evidence>
<feature type="transmembrane region" description="Helical" evidence="14">
    <location>
        <begin position="705"/>
        <end position="726"/>
    </location>
</feature>
<feature type="transmembrane region" description="Helical" evidence="14">
    <location>
        <begin position="601"/>
        <end position="629"/>
    </location>
</feature>
<feature type="compositionally biased region" description="Acidic residues" evidence="13">
    <location>
        <begin position="558"/>
        <end position="574"/>
    </location>
</feature>
<reference evidence="16" key="1">
    <citation type="submission" date="2021-10" db="EMBL/GenBank/DDBJ databases">
        <title>De novo Genome Assembly of Clathrus columnatus (Basidiomycota, Fungi) Using Illumina and Nanopore Sequence Data.</title>
        <authorList>
            <person name="Ogiso-Tanaka E."/>
            <person name="Itagaki H."/>
            <person name="Hosoya T."/>
            <person name="Hosaka K."/>
        </authorList>
    </citation>
    <scope>NUCLEOTIDE SEQUENCE</scope>
    <source>
        <strain evidence="16">MO-923</strain>
    </source>
</reference>
<keyword evidence="5" id="KW-0285">Flavoprotein</keyword>
<feature type="transmembrane region" description="Helical" evidence="14">
    <location>
        <begin position="641"/>
        <end position="662"/>
    </location>
</feature>
<gene>
    <name evidence="16" type="ORF">Clacol_002696</name>
</gene>
<protein>
    <recommendedName>
        <fullName evidence="15">EF-hand domain-containing protein</fullName>
    </recommendedName>
</protein>
<feature type="transmembrane region" description="Helical" evidence="14">
    <location>
        <begin position="1178"/>
        <end position="1200"/>
    </location>
</feature>
<evidence type="ECO:0000256" key="7">
    <source>
        <dbReference type="ARBA" id="ARBA00022827"/>
    </source>
</evidence>
<evidence type="ECO:0000256" key="3">
    <source>
        <dbReference type="ARBA" id="ARBA00004370"/>
    </source>
</evidence>
<feature type="transmembrane region" description="Helical" evidence="14">
    <location>
        <begin position="746"/>
        <end position="770"/>
    </location>
</feature>
<dbReference type="InterPro" id="IPR002048">
    <property type="entry name" value="EF_hand_dom"/>
</dbReference>
<feature type="region of interest" description="Disordered" evidence="13">
    <location>
        <begin position="909"/>
        <end position="1010"/>
    </location>
</feature>
<dbReference type="Gene3D" id="2.30.30.60">
    <property type="match status" value="1"/>
</dbReference>
<evidence type="ECO:0000256" key="10">
    <source>
        <dbReference type="ARBA" id="ARBA00023002"/>
    </source>
</evidence>
<dbReference type="GO" id="GO:0005509">
    <property type="term" value="F:calcium ion binding"/>
    <property type="evidence" value="ECO:0007669"/>
    <property type="project" value="InterPro"/>
</dbReference>
<dbReference type="GO" id="GO:0005759">
    <property type="term" value="C:mitochondrial matrix"/>
    <property type="evidence" value="ECO:0007669"/>
    <property type="project" value="UniProtKB-SubCell"/>
</dbReference>
<keyword evidence="6 14" id="KW-0812">Transmembrane</keyword>
<dbReference type="InterPro" id="IPR018247">
    <property type="entry name" value="EF_Hand_1_Ca_BS"/>
</dbReference>
<dbReference type="GO" id="GO:0000062">
    <property type="term" value="F:fatty-acyl-CoA binding"/>
    <property type="evidence" value="ECO:0007669"/>
    <property type="project" value="TreeGrafter"/>
</dbReference>
<keyword evidence="9 14" id="KW-1133">Transmembrane helix</keyword>
<dbReference type="Pfam" id="PF25886">
    <property type="entry name" value="Msy1"/>
    <property type="match status" value="1"/>
</dbReference>
<proteinExistence type="inferred from homology"/>
<dbReference type="InterPro" id="IPR010920">
    <property type="entry name" value="LSM_dom_sf"/>
</dbReference>
<dbReference type="InterPro" id="IPR006091">
    <property type="entry name" value="Acyl-CoA_Oxase/DH_mid-dom"/>
</dbReference>
<dbReference type="GO" id="GO:0050660">
    <property type="term" value="F:flavin adenine dinucleotide binding"/>
    <property type="evidence" value="ECO:0007669"/>
    <property type="project" value="InterPro"/>
</dbReference>
<evidence type="ECO:0000256" key="11">
    <source>
        <dbReference type="ARBA" id="ARBA00023128"/>
    </source>
</evidence>
<feature type="compositionally biased region" description="Basic and acidic residues" evidence="13">
    <location>
        <begin position="941"/>
        <end position="955"/>
    </location>
</feature>
<dbReference type="GO" id="GO:0004361">
    <property type="term" value="F:glutaryl-CoA dehydrogenase activity"/>
    <property type="evidence" value="ECO:0007669"/>
    <property type="project" value="TreeGrafter"/>
</dbReference>
<dbReference type="GO" id="GO:0005743">
    <property type="term" value="C:mitochondrial inner membrane"/>
    <property type="evidence" value="ECO:0007669"/>
    <property type="project" value="TreeGrafter"/>
</dbReference>
<keyword evidence="7" id="KW-0274">FAD</keyword>
<evidence type="ECO:0000259" key="15">
    <source>
        <dbReference type="PROSITE" id="PS50222"/>
    </source>
</evidence>
<evidence type="ECO:0000256" key="14">
    <source>
        <dbReference type="SAM" id="Phobius"/>
    </source>
</evidence>
<keyword evidence="11" id="KW-0496">Mitochondrion</keyword>
<comment type="similarity">
    <text evidence="4">Belongs to the acyl-CoA dehydrogenase family.</text>
</comment>
<evidence type="ECO:0000313" key="16">
    <source>
        <dbReference type="EMBL" id="GJJ08478.1"/>
    </source>
</evidence>
<feature type="transmembrane region" description="Helical" evidence="14">
    <location>
        <begin position="668"/>
        <end position="684"/>
    </location>
</feature>
<dbReference type="Proteomes" id="UP001050691">
    <property type="component" value="Unassembled WGS sequence"/>
</dbReference>
<dbReference type="Pfam" id="PF00441">
    <property type="entry name" value="Acyl-CoA_dh_1"/>
    <property type="match status" value="1"/>
</dbReference>
<feature type="compositionally biased region" description="Polar residues" evidence="13">
    <location>
        <begin position="520"/>
        <end position="532"/>
    </location>
</feature>
<comment type="subcellular location">
    <subcellularLocation>
        <location evidence="3">Membrane</location>
    </subcellularLocation>
    <subcellularLocation>
        <location evidence="2">Mitochondrion matrix</location>
    </subcellularLocation>
</comment>
<dbReference type="Gene3D" id="2.40.110.10">
    <property type="entry name" value="Butyryl-CoA Dehydrogenase, subunit A, domain 2"/>
    <property type="match status" value="1"/>
</dbReference>
<dbReference type="SUPFAM" id="SSF56645">
    <property type="entry name" value="Acyl-CoA dehydrogenase NM domain-like"/>
    <property type="match status" value="1"/>
</dbReference>
<dbReference type="GO" id="GO:0046949">
    <property type="term" value="P:fatty-acyl-CoA biosynthetic process"/>
    <property type="evidence" value="ECO:0007669"/>
    <property type="project" value="TreeGrafter"/>
</dbReference>
<name>A0AAV5A4T2_9AGAM</name>
<dbReference type="Pfam" id="PF02770">
    <property type="entry name" value="Acyl-CoA_dh_M"/>
    <property type="match status" value="1"/>
</dbReference>
<evidence type="ECO:0000256" key="2">
    <source>
        <dbReference type="ARBA" id="ARBA00004305"/>
    </source>
</evidence>
<dbReference type="Gene3D" id="1.10.540.10">
    <property type="entry name" value="Acyl-CoA dehydrogenase/oxidase, N-terminal domain"/>
    <property type="match status" value="1"/>
</dbReference>
<dbReference type="PANTHER" id="PTHR42807:SF1">
    <property type="entry name" value="GLUTARYL-COA DEHYDROGENASE, MITOCHONDRIAL"/>
    <property type="match status" value="1"/>
</dbReference>
<comment type="caution">
    <text evidence="16">The sequence shown here is derived from an EMBL/GenBank/DDBJ whole genome shotgun (WGS) entry which is preliminary data.</text>
</comment>
<dbReference type="EMBL" id="BPWL01000003">
    <property type="protein sequence ID" value="GJJ08478.1"/>
    <property type="molecule type" value="Genomic_DNA"/>
</dbReference>
<keyword evidence="17" id="KW-1185">Reference proteome</keyword>
<dbReference type="PANTHER" id="PTHR42807">
    <property type="entry name" value="GLUTARYL-COA DEHYDROGENASE, MITOCHONDRIAL"/>
    <property type="match status" value="1"/>
</dbReference>
<dbReference type="InterPro" id="IPR006685">
    <property type="entry name" value="MscS_channel_2nd"/>
</dbReference>
<evidence type="ECO:0000256" key="8">
    <source>
        <dbReference type="ARBA" id="ARBA00022946"/>
    </source>
</evidence>
<keyword evidence="10" id="KW-0560">Oxidoreductase</keyword>
<dbReference type="PROSITE" id="PS50222">
    <property type="entry name" value="EF_HAND_2"/>
    <property type="match status" value="1"/>
</dbReference>
<dbReference type="InterPro" id="IPR036250">
    <property type="entry name" value="AcylCo_DH-like_C"/>
</dbReference>
<dbReference type="InterPro" id="IPR052033">
    <property type="entry name" value="Glutaryl-CoA_DH_mitochondrial"/>
</dbReference>
<dbReference type="GO" id="GO:0033539">
    <property type="term" value="P:fatty acid beta-oxidation using acyl-CoA dehydrogenase"/>
    <property type="evidence" value="ECO:0007669"/>
    <property type="project" value="TreeGrafter"/>
</dbReference>
<dbReference type="Pfam" id="PF00924">
    <property type="entry name" value="MS_channel_2nd"/>
    <property type="match status" value="1"/>
</dbReference>
<feature type="compositionally biased region" description="Basic and acidic residues" evidence="13">
    <location>
        <begin position="462"/>
        <end position="475"/>
    </location>
</feature>
<dbReference type="InterPro" id="IPR009075">
    <property type="entry name" value="AcylCo_DH/oxidase_C"/>
</dbReference>
<keyword evidence="8" id="KW-0809">Transit peptide</keyword>
<dbReference type="InterPro" id="IPR023408">
    <property type="entry name" value="MscS_beta-dom_sf"/>
</dbReference>
<dbReference type="Pfam" id="PF02771">
    <property type="entry name" value="Acyl-CoA_dh_N"/>
    <property type="match status" value="1"/>
</dbReference>
<evidence type="ECO:0000256" key="5">
    <source>
        <dbReference type="ARBA" id="ARBA00022630"/>
    </source>
</evidence>
<dbReference type="Gene3D" id="1.20.140.10">
    <property type="entry name" value="Butyryl-CoA Dehydrogenase, subunit A, domain 3"/>
    <property type="match status" value="1"/>
</dbReference>
<dbReference type="PROSITE" id="PS00018">
    <property type="entry name" value="EF_HAND_1"/>
    <property type="match status" value="1"/>
</dbReference>
<feature type="compositionally biased region" description="Polar residues" evidence="13">
    <location>
        <begin position="438"/>
        <end position="459"/>
    </location>
</feature>
<evidence type="ECO:0000256" key="6">
    <source>
        <dbReference type="ARBA" id="ARBA00022692"/>
    </source>
</evidence>
<evidence type="ECO:0000256" key="13">
    <source>
        <dbReference type="SAM" id="MobiDB-lite"/>
    </source>
</evidence>
<dbReference type="InterPro" id="IPR046373">
    <property type="entry name" value="Acyl-CoA_Oxase/DH_mid-dom_sf"/>
</dbReference>
<feature type="region of interest" description="Disordered" evidence="13">
    <location>
        <begin position="429"/>
        <end position="574"/>
    </location>
</feature>
<feature type="compositionally biased region" description="Low complexity" evidence="13">
    <location>
        <begin position="533"/>
        <end position="554"/>
    </location>
</feature>
<accession>A0AAV5A4T2</accession>
<dbReference type="InterPro" id="IPR037069">
    <property type="entry name" value="AcylCoA_DH/ox_N_sf"/>
</dbReference>
<organism evidence="16 17">
    <name type="scientific">Clathrus columnatus</name>
    <dbReference type="NCBI Taxonomy" id="1419009"/>
    <lineage>
        <taxon>Eukaryota</taxon>
        <taxon>Fungi</taxon>
        <taxon>Dikarya</taxon>
        <taxon>Basidiomycota</taxon>
        <taxon>Agaricomycotina</taxon>
        <taxon>Agaricomycetes</taxon>
        <taxon>Phallomycetidae</taxon>
        <taxon>Phallales</taxon>
        <taxon>Clathraceae</taxon>
        <taxon>Clathrus</taxon>
    </lineage>
</organism>
<feature type="domain" description="EF-hand" evidence="15">
    <location>
        <begin position="1123"/>
        <end position="1158"/>
    </location>
</feature>
<evidence type="ECO:0000256" key="12">
    <source>
        <dbReference type="ARBA" id="ARBA00023136"/>
    </source>
</evidence>
<sequence>MQLGCDLVYVIRVTTAIGLLVTDTVLVISQESLKAHDFVPGTAILVWRMLFTTRGFSLRRLLADPLNLDSQLTEEERAIRDTAREFAQNKLLPRIIEQYRTEGWRIEMGEVGLLGPTIRGYGCAGASSVAYGLIAREIERVDSGYRSTMSVQSSLAMTAIYEFGSEAQKERYLPSLATGELAGCFGLTEPNHGSDPAGMETIAKEAPEGGFILNGSKSWISSAPVADIFIVWARCAWDEKIRGFILEKGLKGLSTAAIKHKLALRASLTGSIFMDEVYIGRDALLPHAKGLAGPFTCLNSARYGISWGAMGALEDCIARAREYALERYQFKRPLASFQLVQNKLANAHTEVGLGLLASLQASWTSERQRRTCSGDDKYHIGRHVANLQVVNTYEGTRDIHALILGKAITVNIHPKIVVMEATHEGGRLILADPKPGESQPSESNEEFSSTHNVHVNVSETGDDAHTSRIQERDDGNQDSEEMIQDSSVSDSRRPSVRYASLPRITKSKTERGGLAYIPSGGSTPDSIDTPPQSRSASVPVISMSSSKFPSRPSSVTGTDDENSEEEDYDWSTDEDILDDSAKQTASKHSNPKKRFTVKRTVLFFLSTLIGSTLLSALFSSVPIFLHFFYLKPHPTDHRHYITANVSAWFVWLAANILVSWYLAVLIDIVPLVLNFAIYVIWGVVSEGVLSKIEIYIAVKGRFKPMLYAAFAWGSWVIIFSGIYGLYNPHDPNVIQAGYTRRTYQAIEFIFFLTLIFSVEKILSHWIAFVFHRKAYEDRLENLEKELHVIDHLRTHRPKRISHIHGHSHGQRSSGGIWGSMGFGWGSTVGTDLAGNLGNRNENRSSNRFSKLIGTPISNLLGTPMYEKTGSYFGTTGTQGTTDLDTPNNVSGISVVTEFAKRSIRPTLTPASTMALLPEEETDDRSHSGHQRQSSNQGSRLRIQESEDDRTGHMADNEQEYDLAANNFRIKSQTPSKPESRKKRGWLPRLHADRTPTELDQQGHSGQGLCKDEKNKDEIEMEAPSDHPYKTASQLRLTSPESRKMDASDDAVFVQAARALKSAVLYDARNIKGKDDDLSGGNGWGSIGNAREAKRLARTIYTCFKPPNQHRKYLVPSDFYSAYANHADAEAAFKVFDKDNNGDISRAEVKGTIWRAYKERRALVRSLRDAEHALRTLDWIMMVLAAIIVFFISLSIFNVAVGSSLTSFYTIGIAASFIFKNSASSAFDAVMFLFVTHPFDTGDRVFVDDENLIVKKMGLFATTFSRSDGTETYYFNSQLFAKFITNVRRSGPTFENATFQVSWRTPLEKLDQLEQCMNEWLATEENRWFEPQTAVTLQKIDFQRSLEFTMGIGHNGTWQDWGLRNARKNAFMAAAQFYCYQLGITNSESAQPILLPDTNGLPFSPIFSLPPNSAATTGGFPKDEGIVEVPQVVKPRFGFVPPPDKRTTLVRMRKSKLRKANVRGMAQT</sequence>
<dbReference type="InterPro" id="IPR013786">
    <property type="entry name" value="AcylCoA_DH/ox_N"/>
</dbReference>
<dbReference type="SUPFAM" id="SSF50182">
    <property type="entry name" value="Sm-like ribonucleoproteins"/>
    <property type="match status" value="1"/>
</dbReference>
<comment type="cofactor">
    <cofactor evidence="1">
        <name>FAD</name>
        <dbReference type="ChEBI" id="CHEBI:57692"/>
    </cofactor>
</comment>
<dbReference type="GO" id="GO:0055085">
    <property type="term" value="P:transmembrane transport"/>
    <property type="evidence" value="ECO:0007669"/>
    <property type="project" value="InterPro"/>
</dbReference>
<dbReference type="InterPro" id="IPR058650">
    <property type="entry name" value="Msy1/2-like"/>
</dbReference>